<comment type="caution">
    <text evidence="1">The sequence shown here is derived from an EMBL/GenBank/DDBJ whole genome shotgun (WGS) entry which is preliminary data.</text>
</comment>
<sequence>MTSGAAVERDTATVWTTPSGAPERLVWGGRRFLVVAKPIPWVDRTVWWDLSPRVPVGGAAQLLEQPMWQVQAKALDIGELLILNLAVTDGQHWPITAVFD</sequence>
<accession>A0A839FSR3</accession>
<gene>
    <name evidence="1" type="ORF">HNR24_001295</name>
</gene>
<evidence type="ECO:0000313" key="2">
    <source>
        <dbReference type="Proteomes" id="UP000546252"/>
    </source>
</evidence>
<dbReference type="RefSeq" id="WP_182495375.1">
    <property type="nucleotide sequence ID" value="NZ_BAAAKT010000004.1"/>
</dbReference>
<protein>
    <submittedName>
        <fullName evidence="1">Uncharacterized protein</fullName>
    </submittedName>
</protein>
<dbReference type="Proteomes" id="UP000546252">
    <property type="component" value="Unassembled WGS sequence"/>
</dbReference>
<dbReference type="EMBL" id="JACJIH010000001">
    <property type="protein sequence ID" value="MBA8921362.1"/>
    <property type="molecule type" value="Genomic_DNA"/>
</dbReference>
<name>A0A839FSR3_9MICC</name>
<organism evidence="1 2">
    <name type="scientific">Nesterenkonia jeotgali</name>
    <dbReference type="NCBI Taxonomy" id="317018"/>
    <lineage>
        <taxon>Bacteria</taxon>
        <taxon>Bacillati</taxon>
        <taxon>Actinomycetota</taxon>
        <taxon>Actinomycetes</taxon>
        <taxon>Micrococcales</taxon>
        <taxon>Micrococcaceae</taxon>
        <taxon>Nesterenkonia</taxon>
    </lineage>
</organism>
<dbReference type="AlphaFoldDB" id="A0A839FSR3"/>
<proteinExistence type="predicted"/>
<reference evidence="1 2" key="1">
    <citation type="submission" date="2020-08" db="EMBL/GenBank/DDBJ databases">
        <title>Sequencing the genomes of 1000 actinobacteria strains.</title>
        <authorList>
            <person name="Klenk H.-P."/>
        </authorList>
    </citation>
    <scope>NUCLEOTIDE SEQUENCE [LARGE SCALE GENOMIC DNA]</scope>
    <source>
        <strain evidence="1 2">DSM 19081</strain>
    </source>
</reference>
<evidence type="ECO:0000313" key="1">
    <source>
        <dbReference type="EMBL" id="MBA8921362.1"/>
    </source>
</evidence>